<feature type="compositionally biased region" description="Basic residues" evidence="1">
    <location>
        <begin position="622"/>
        <end position="632"/>
    </location>
</feature>
<dbReference type="EMBL" id="GEZM01043737">
    <property type="protein sequence ID" value="JAV78869.1"/>
    <property type="molecule type" value="Transcribed_RNA"/>
</dbReference>
<dbReference type="AlphaFoldDB" id="A0A1Y1LZ89"/>
<feature type="region of interest" description="Disordered" evidence="1">
    <location>
        <begin position="493"/>
        <end position="535"/>
    </location>
</feature>
<reference evidence="2" key="1">
    <citation type="journal article" date="2016" name="Sci. Rep.">
        <title>Molecular characterization of firefly nuptial gifts: a multi-omics approach sheds light on postcopulatory sexual selection.</title>
        <authorList>
            <person name="Al-Wathiqui N."/>
            <person name="Fallon T.R."/>
            <person name="South A."/>
            <person name="Weng J.K."/>
            <person name="Lewis S.M."/>
        </authorList>
    </citation>
    <scope>NUCLEOTIDE SEQUENCE</scope>
</reference>
<sequence length="851" mass="95158">MISPEKNCEDKVKPIVTDNDSGYISQNVESNSSYDTLIDHGHVSIAAPITEVFLSENALLEKPSLSITSEQLEGNDYGEFDHLYFMSSISDNAIVPSSVTSQSTTFSGFDNDEVLNLSGTIPTAPPIIIAESSRETPVKMKTFALGSDKENDGNYENIKTNTKIDLNESKNSSFDDTEATLNSIQTRLMSANNDMSLFESFYSFVCKLYTKNEPVSDHTDANSINPSQLHIYQKQKDAACFADSPAKNLLELENVKKVSETCSSTPSKQTTAPLAAVTPELFSDDEETESALQNNSSLLQKSTDEVDCDERALVKRTRDSLGGVPPPPSITLPLMSATEILERAMEHKALFTTQEDINNIHRKEERRKCLLIDPNNADYKTSEWTNLGSNMLQLRYHGIHYNRSTVSEEFEHLCVKYAERYIGAETQSSCTVFGVGASSPAKRRFKYGRTVKSPGKNLSHLARRRITFSRDSLGISAKCASIGSRTRQIMVDAKKFDMLPKRRSPTKKSPRKTPRKSPKKKANTPKSSSKKKHTLSLTSHAIEENLSQLSFLSSSRPSTTKRALFQSPPHKECSSTLSWFNSDNSNSSCSQHSNVSSRRALFPSPPKRNSPSKMTISSLYPARRKMTPKRALFKSPDKQNDGCDKKRKRAEDDERPPNKLVKVAPADTKGSNETKPSTSLGSSQEISQHRKKKLMWTVAEALRTQSIDLKHPQFKVYASVLARVIRHFLPNLFTNGPRTEGGSTTESMLRIARQYVFAVTRGKTVDQIIREAQKKSRLRRPPSCAELDKLSDGSNLLQGRNKENVLQDRINIIEETSNNRPNKVGRSEKIERIRRVINFGDDNEVSNTSIR</sequence>
<organism evidence="2">
    <name type="scientific">Photinus pyralis</name>
    <name type="common">Common eastern firefly</name>
    <name type="synonym">Lampyris pyralis</name>
    <dbReference type="NCBI Taxonomy" id="7054"/>
    <lineage>
        <taxon>Eukaryota</taxon>
        <taxon>Metazoa</taxon>
        <taxon>Ecdysozoa</taxon>
        <taxon>Arthropoda</taxon>
        <taxon>Hexapoda</taxon>
        <taxon>Insecta</taxon>
        <taxon>Pterygota</taxon>
        <taxon>Neoptera</taxon>
        <taxon>Endopterygota</taxon>
        <taxon>Coleoptera</taxon>
        <taxon>Polyphaga</taxon>
        <taxon>Elateriformia</taxon>
        <taxon>Elateroidea</taxon>
        <taxon>Lampyridae</taxon>
        <taxon>Lampyrinae</taxon>
        <taxon>Photinus</taxon>
    </lineage>
</organism>
<accession>A0A1Y1LZ89</accession>
<feature type="compositionally biased region" description="Polar residues" evidence="1">
    <location>
        <begin position="669"/>
        <end position="686"/>
    </location>
</feature>
<evidence type="ECO:0000313" key="2">
    <source>
        <dbReference type="EMBL" id="JAV78869.1"/>
    </source>
</evidence>
<protein>
    <submittedName>
        <fullName evidence="2">Uncharacterized protein</fullName>
    </submittedName>
</protein>
<feature type="compositionally biased region" description="Low complexity" evidence="1">
    <location>
        <begin position="583"/>
        <end position="597"/>
    </location>
</feature>
<name>A0A1Y1LZ89_PHOPY</name>
<feature type="compositionally biased region" description="Basic and acidic residues" evidence="1">
    <location>
        <begin position="635"/>
        <end position="657"/>
    </location>
</feature>
<feature type="region of interest" description="Disordered" evidence="1">
    <location>
        <begin position="583"/>
        <end position="688"/>
    </location>
</feature>
<proteinExistence type="predicted"/>
<feature type="compositionally biased region" description="Basic residues" evidence="1">
    <location>
        <begin position="501"/>
        <end position="534"/>
    </location>
</feature>
<feature type="compositionally biased region" description="Polar residues" evidence="1">
    <location>
        <begin position="609"/>
        <end position="618"/>
    </location>
</feature>
<evidence type="ECO:0000256" key="1">
    <source>
        <dbReference type="SAM" id="MobiDB-lite"/>
    </source>
</evidence>